<evidence type="ECO:0000256" key="1">
    <source>
        <dbReference type="SAM" id="Phobius"/>
    </source>
</evidence>
<dbReference type="AlphaFoldDB" id="A0A1Y6CVE6"/>
<keyword evidence="1" id="KW-0812">Transmembrane</keyword>
<dbReference type="STRING" id="560819.SAMN05428998_14516"/>
<keyword evidence="3" id="KW-1185">Reference proteome</keyword>
<sequence>MARTTALYLALAAILVMARDGVAVLDHWLRIANTLLVGLLVVTSLLALVAFRIVSWPWLERRVIRPLQRAYRAGRIAEAKRRGAGAAGAVGDGAPGSSADAAIQATGSAPVATQESVRRRRRVLPAGLIAAAALSGMLAALSPSAARADDSSIDACAKIQLLSEHNYDCVLCQFVWLVQDFATKFARETHAALAAVVPDLLATVLLLLIVTAAARLFLSPRDAAPIARDLILRLLLGCVIFAILLAAAGSSSDGDPPFLFEFVFDLLQGTAVDVARLVISVPFQKLGVQPVVAAVRPELTGPYVELWQNVEAVPMTLVLVAGERMDSFISAVVSSSWIPWFLLAIPYLFVLGVFAAFIVTTIFYFTAIAATSPLLLVGLLFPATRGLAVGGLRLCLTGALTVVFASAAMGLTGYVLASFLPELARLVDCAQPVQPWLPWPFSFVIGGSASVGLFGRASYWFTLVLGFASMILHLAAPRMAANLSGASDSAASAAAVVAAGQYLTARSIGALRRGAVGSPEMTGQLGGLAGAGVNLIMNRFRGARGS</sequence>
<name>A0A1Y6CVE6_9PROT</name>
<dbReference type="RefSeq" id="WP_085126803.1">
    <property type="nucleotide sequence ID" value="NZ_FWZX01000045.1"/>
</dbReference>
<feature type="transmembrane region" description="Helical" evidence="1">
    <location>
        <begin position="34"/>
        <end position="59"/>
    </location>
</feature>
<accession>A0A1Y6CVE6</accession>
<organism evidence="2 3">
    <name type="scientific">Tistlia consotensis USBA 355</name>
    <dbReference type="NCBI Taxonomy" id="560819"/>
    <lineage>
        <taxon>Bacteria</taxon>
        <taxon>Pseudomonadati</taxon>
        <taxon>Pseudomonadota</taxon>
        <taxon>Alphaproteobacteria</taxon>
        <taxon>Rhodospirillales</taxon>
        <taxon>Rhodovibrionaceae</taxon>
        <taxon>Tistlia</taxon>
    </lineage>
</organism>
<evidence type="ECO:0008006" key="4">
    <source>
        <dbReference type="Google" id="ProtNLM"/>
    </source>
</evidence>
<protein>
    <recommendedName>
        <fullName evidence="4">TrbL/VirB6 plasmid conjugal transfer protein</fullName>
    </recommendedName>
</protein>
<feature type="transmembrane region" description="Helical" evidence="1">
    <location>
        <begin position="230"/>
        <end position="249"/>
    </location>
</feature>
<dbReference type="Proteomes" id="UP000192917">
    <property type="component" value="Unassembled WGS sequence"/>
</dbReference>
<reference evidence="2 3" key="1">
    <citation type="submission" date="2017-04" db="EMBL/GenBank/DDBJ databases">
        <authorList>
            <person name="Afonso C.L."/>
            <person name="Miller P.J."/>
            <person name="Scott M.A."/>
            <person name="Spackman E."/>
            <person name="Goraichik I."/>
            <person name="Dimitrov K.M."/>
            <person name="Suarez D.L."/>
            <person name="Swayne D.E."/>
        </authorList>
    </citation>
    <scope>NUCLEOTIDE SEQUENCE [LARGE SCALE GENOMIC DNA]</scope>
    <source>
        <strain evidence="2 3">USBA 355</strain>
    </source>
</reference>
<dbReference type="EMBL" id="FWZX01000045">
    <property type="protein sequence ID" value="SMF82035.1"/>
    <property type="molecule type" value="Genomic_DNA"/>
</dbReference>
<feature type="transmembrane region" description="Helical" evidence="1">
    <location>
        <begin position="394"/>
        <end position="417"/>
    </location>
</feature>
<feature type="transmembrane region" description="Helical" evidence="1">
    <location>
        <begin position="457"/>
        <end position="476"/>
    </location>
</feature>
<feature type="transmembrane region" description="Helical" evidence="1">
    <location>
        <begin position="362"/>
        <end position="382"/>
    </location>
</feature>
<keyword evidence="1" id="KW-1133">Transmembrane helix</keyword>
<evidence type="ECO:0000313" key="2">
    <source>
        <dbReference type="EMBL" id="SMF82035.1"/>
    </source>
</evidence>
<feature type="transmembrane region" description="Helical" evidence="1">
    <location>
        <begin position="123"/>
        <end position="141"/>
    </location>
</feature>
<keyword evidence="1" id="KW-0472">Membrane</keyword>
<evidence type="ECO:0000313" key="3">
    <source>
        <dbReference type="Proteomes" id="UP000192917"/>
    </source>
</evidence>
<feature type="transmembrane region" description="Helical" evidence="1">
    <location>
        <begin position="200"/>
        <end position="218"/>
    </location>
</feature>
<feature type="transmembrane region" description="Helical" evidence="1">
    <location>
        <begin position="337"/>
        <end position="356"/>
    </location>
</feature>
<gene>
    <name evidence="2" type="ORF">SAMN05428998_14516</name>
</gene>
<proteinExistence type="predicted"/>